<keyword evidence="5 7" id="KW-0378">Hydrolase</keyword>
<dbReference type="GO" id="GO:0004526">
    <property type="term" value="F:ribonuclease P activity"/>
    <property type="evidence" value="ECO:0007669"/>
    <property type="project" value="UniProtKB-EC"/>
</dbReference>
<evidence type="ECO:0000313" key="9">
    <source>
        <dbReference type="EMBL" id="WRQ86367.1"/>
    </source>
</evidence>
<reference evidence="9 10" key="1">
    <citation type="submission" date="2021-08" db="EMBL/GenBank/DDBJ databases">
        <authorList>
            <person name="Zhang D."/>
            <person name="Zhang A."/>
            <person name="Wang L."/>
        </authorList>
    </citation>
    <scope>NUCLEOTIDE SEQUENCE [LARGE SCALE GENOMIC DNA]</scope>
    <source>
        <strain evidence="9 10">WL0086</strain>
    </source>
</reference>
<comment type="similarity">
    <text evidence="7">Belongs to the RnpA family.</text>
</comment>
<dbReference type="InterPro" id="IPR014721">
    <property type="entry name" value="Ribsml_uS5_D2-typ_fold_subgr"/>
</dbReference>
<dbReference type="PROSITE" id="PS00648">
    <property type="entry name" value="RIBONUCLEASE_P"/>
    <property type="match status" value="1"/>
</dbReference>
<name>A0ABZ1C3U6_9BACT</name>
<dbReference type="PANTHER" id="PTHR33992">
    <property type="entry name" value="RIBONUCLEASE P PROTEIN COMPONENT"/>
    <property type="match status" value="1"/>
</dbReference>
<dbReference type="RefSeq" id="WP_221031293.1">
    <property type="nucleotide sequence ID" value="NZ_CP139781.1"/>
</dbReference>
<proteinExistence type="inferred from homology"/>
<dbReference type="InterPro" id="IPR020568">
    <property type="entry name" value="Ribosomal_Su5_D2-typ_SF"/>
</dbReference>
<evidence type="ECO:0000256" key="5">
    <source>
        <dbReference type="ARBA" id="ARBA00022801"/>
    </source>
</evidence>
<evidence type="ECO:0000256" key="3">
    <source>
        <dbReference type="ARBA" id="ARBA00022722"/>
    </source>
</evidence>
<keyword evidence="2 7" id="KW-0819">tRNA processing</keyword>
<evidence type="ECO:0000256" key="6">
    <source>
        <dbReference type="ARBA" id="ARBA00022884"/>
    </source>
</evidence>
<protein>
    <recommendedName>
        <fullName evidence="7 8">Ribonuclease P protein component</fullName>
        <shortName evidence="7">RNase P protein</shortName>
        <shortName evidence="7">RNaseP protein</shortName>
        <ecNumber evidence="7 8">3.1.26.5</ecNumber>
    </recommendedName>
    <alternativeName>
        <fullName evidence="7">Protein C5</fullName>
    </alternativeName>
</protein>
<gene>
    <name evidence="7 9" type="primary">rnpA</name>
    <name evidence="9" type="ORF">K1X11_016245</name>
</gene>
<evidence type="ECO:0000313" key="10">
    <source>
        <dbReference type="Proteomes" id="UP000738431"/>
    </source>
</evidence>
<comment type="function">
    <text evidence="1 7">RNaseP catalyzes the removal of the 5'-leader sequence from pre-tRNA to produce the mature 5'-terminus. It can also cleave other RNA substrates such as 4.5S RNA. The protein component plays an auxiliary but essential role in vivo by binding to the 5'-leader sequence and broadening the substrate specificity of the ribozyme.</text>
</comment>
<keyword evidence="10" id="KW-1185">Reference proteome</keyword>
<dbReference type="PANTHER" id="PTHR33992:SF1">
    <property type="entry name" value="RIBONUCLEASE P PROTEIN COMPONENT"/>
    <property type="match status" value="1"/>
</dbReference>
<accession>A0ABZ1C3U6</accession>
<keyword evidence="4 7" id="KW-0255">Endonuclease</keyword>
<evidence type="ECO:0000256" key="4">
    <source>
        <dbReference type="ARBA" id="ARBA00022759"/>
    </source>
</evidence>
<keyword evidence="3 7" id="KW-0540">Nuclease</keyword>
<dbReference type="NCBIfam" id="TIGR00188">
    <property type="entry name" value="rnpA"/>
    <property type="match status" value="1"/>
</dbReference>
<dbReference type="HAMAP" id="MF_00227">
    <property type="entry name" value="RNase_P"/>
    <property type="match status" value="1"/>
</dbReference>
<dbReference type="EMBL" id="CP139781">
    <property type="protein sequence ID" value="WRQ86367.1"/>
    <property type="molecule type" value="Genomic_DNA"/>
</dbReference>
<evidence type="ECO:0000256" key="1">
    <source>
        <dbReference type="ARBA" id="ARBA00002663"/>
    </source>
</evidence>
<comment type="catalytic activity">
    <reaction evidence="7">
        <text>Endonucleolytic cleavage of RNA, removing 5'-extranucleotides from tRNA precursor.</text>
        <dbReference type="EC" id="3.1.26.5"/>
    </reaction>
</comment>
<evidence type="ECO:0000256" key="8">
    <source>
        <dbReference type="NCBIfam" id="TIGR00188"/>
    </source>
</evidence>
<dbReference type="InterPro" id="IPR000100">
    <property type="entry name" value="RNase_P"/>
</dbReference>
<sequence>MRFRAESHLRRPVDFARVRAQGRRYHCGGFVLWACRQPEPTADVPVAVLAPIRAGFVASRAAVGNAVQRNRAKRRLREVFRLNQHRVAPGFDLILQARRSLNQLEYAEIERSFLKACAVLFPLSQV</sequence>
<dbReference type="Pfam" id="PF00825">
    <property type="entry name" value="Ribonuclease_P"/>
    <property type="match status" value="1"/>
</dbReference>
<keyword evidence="6 7" id="KW-0694">RNA-binding</keyword>
<dbReference type="Proteomes" id="UP000738431">
    <property type="component" value="Chromosome"/>
</dbReference>
<organism evidence="9 10">
    <name type="scientific">Actomonas aquatica</name>
    <dbReference type="NCBI Taxonomy" id="2866162"/>
    <lineage>
        <taxon>Bacteria</taxon>
        <taxon>Pseudomonadati</taxon>
        <taxon>Verrucomicrobiota</taxon>
        <taxon>Opitutia</taxon>
        <taxon>Opitutales</taxon>
        <taxon>Opitutaceae</taxon>
        <taxon>Actomonas</taxon>
    </lineage>
</organism>
<evidence type="ECO:0000256" key="7">
    <source>
        <dbReference type="HAMAP-Rule" id="MF_00227"/>
    </source>
</evidence>
<dbReference type="Gene3D" id="3.30.230.10">
    <property type="match status" value="1"/>
</dbReference>
<reference evidence="9 10" key="2">
    <citation type="submission" date="2023-12" db="EMBL/GenBank/DDBJ databases">
        <title>Description of an unclassified Opitutus bacterium of Verrucomicrobiota.</title>
        <authorList>
            <person name="Zhang D.-F."/>
        </authorList>
    </citation>
    <scope>NUCLEOTIDE SEQUENCE [LARGE SCALE GENOMIC DNA]</scope>
    <source>
        <strain evidence="9 10">WL0086</strain>
    </source>
</reference>
<evidence type="ECO:0000256" key="2">
    <source>
        <dbReference type="ARBA" id="ARBA00022694"/>
    </source>
</evidence>
<dbReference type="InterPro" id="IPR020539">
    <property type="entry name" value="RNase_P_CS"/>
</dbReference>
<dbReference type="SUPFAM" id="SSF54211">
    <property type="entry name" value="Ribosomal protein S5 domain 2-like"/>
    <property type="match status" value="1"/>
</dbReference>
<comment type="subunit">
    <text evidence="7">Consists of a catalytic RNA component (M1 or rnpB) and a protein subunit.</text>
</comment>
<dbReference type="EC" id="3.1.26.5" evidence="7 8"/>